<keyword evidence="5" id="KW-0598">Phosphotransferase system</keyword>
<protein>
    <submittedName>
        <fullName evidence="7">PTS fructose transporter subunit IIA</fullName>
    </submittedName>
</protein>
<keyword evidence="2" id="KW-0597">Phosphoprotein</keyword>
<evidence type="ECO:0000256" key="3">
    <source>
        <dbReference type="ARBA" id="ARBA00022597"/>
    </source>
</evidence>
<dbReference type="RefSeq" id="WP_076760811.1">
    <property type="nucleotide sequence ID" value="NZ_JARMDZ010000006.1"/>
</dbReference>
<organism evidence="7 8">
    <name type="scientific">Bacillus swezeyi</name>
    <dbReference type="NCBI Taxonomy" id="1925020"/>
    <lineage>
        <taxon>Bacteria</taxon>
        <taxon>Bacillati</taxon>
        <taxon>Bacillota</taxon>
        <taxon>Bacilli</taxon>
        <taxon>Bacillales</taxon>
        <taxon>Bacillaceae</taxon>
        <taxon>Bacillus</taxon>
    </lineage>
</organism>
<sequence>MSTAVFLKKEHIYLQEALSSQQEVFERLAQLAYELGLAKSKHALIDGLAKREAESTTGFIDGFAIPHTKLEDITEAAVLIIKNETGIEWNSLDQTPVTFIIALLIPDAEANSTHLQLLSSLSRMLVHEDVRQQLLEAESCEDIGRIISNDLASFYYERRESKC</sequence>
<dbReference type="PANTHER" id="PTHR47738:SF2">
    <property type="entry name" value="PTS SYSTEM FRUCTOSE-LIKE EIIA COMPONENT"/>
    <property type="match status" value="1"/>
</dbReference>
<gene>
    <name evidence="7" type="ORF">BW143_14285</name>
</gene>
<dbReference type="InterPro" id="IPR004715">
    <property type="entry name" value="PTS_IIA_fruc"/>
</dbReference>
<proteinExistence type="predicted"/>
<evidence type="ECO:0000313" key="8">
    <source>
        <dbReference type="Proteomes" id="UP000187367"/>
    </source>
</evidence>
<dbReference type="NCBIfam" id="TIGR00848">
    <property type="entry name" value="fruA"/>
    <property type="match status" value="1"/>
</dbReference>
<accession>A0A1R1QIH1</accession>
<dbReference type="GO" id="GO:0008982">
    <property type="term" value="F:protein-N(PI)-phosphohistidine-sugar phosphotransferase activity"/>
    <property type="evidence" value="ECO:0007669"/>
    <property type="project" value="InterPro"/>
</dbReference>
<dbReference type="Pfam" id="PF00359">
    <property type="entry name" value="PTS_EIIA_2"/>
    <property type="match status" value="1"/>
</dbReference>
<dbReference type="Gene3D" id="3.40.930.10">
    <property type="entry name" value="Mannitol-specific EII, Chain A"/>
    <property type="match status" value="1"/>
</dbReference>
<dbReference type="AlphaFoldDB" id="A0A1R1S039"/>
<dbReference type="PANTHER" id="PTHR47738">
    <property type="entry name" value="PTS SYSTEM FRUCTOSE-LIKE EIIA COMPONENT-RELATED"/>
    <property type="match status" value="1"/>
</dbReference>
<dbReference type="CDD" id="cd00211">
    <property type="entry name" value="PTS_IIA_fru"/>
    <property type="match status" value="1"/>
</dbReference>
<evidence type="ECO:0000313" key="7">
    <source>
        <dbReference type="EMBL" id="OMI04011.1"/>
    </source>
</evidence>
<evidence type="ECO:0000259" key="6">
    <source>
        <dbReference type="PROSITE" id="PS51094"/>
    </source>
</evidence>
<dbReference type="Proteomes" id="UP000187367">
    <property type="component" value="Unassembled WGS sequence"/>
</dbReference>
<accession>A0A1R1S039</accession>
<evidence type="ECO:0000256" key="2">
    <source>
        <dbReference type="ARBA" id="ARBA00022553"/>
    </source>
</evidence>
<comment type="caution">
    <text evidence="7">The sequence shown here is derived from an EMBL/GenBank/DDBJ whole genome shotgun (WGS) entry which is preliminary data.</text>
</comment>
<keyword evidence="3" id="KW-0762">Sugar transport</keyword>
<dbReference type="GO" id="GO:0009401">
    <property type="term" value="P:phosphoenolpyruvate-dependent sugar phosphotransferase system"/>
    <property type="evidence" value="ECO:0007669"/>
    <property type="project" value="UniProtKB-KW"/>
</dbReference>
<dbReference type="GO" id="GO:0016020">
    <property type="term" value="C:membrane"/>
    <property type="evidence" value="ECO:0007669"/>
    <property type="project" value="InterPro"/>
</dbReference>
<evidence type="ECO:0000256" key="1">
    <source>
        <dbReference type="ARBA" id="ARBA00022448"/>
    </source>
</evidence>
<dbReference type="InterPro" id="IPR051541">
    <property type="entry name" value="PTS_SugarTrans_NitroReg"/>
</dbReference>
<dbReference type="OrthoDB" id="95460at2"/>
<keyword evidence="1" id="KW-0813">Transport</keyword>
<name>A0A1R1S039_9BACI</name>
<dbReference type="EMBL" id="MTJL01000027">
    <property type="protein sequence ID" value="OMI04011.1"/>
    <property type="molecule type" value="Genomic_DNA"/>
</dbReference>
<feature type="domain" description="PTS EIIA type-2" evidence="6">
    <location>
        <begin position="5"/>
        <end position="150"/>
    </location>
</feature>
<evidence type="ECO:0000256" key="5">
    <source>
        <dbReference type="ARBA" id="ARBA00022683"/>
    </source>
</evidence>
<keyword evidence="8" id="KW-1185">Reference proteome</keyword>
<dbReference type="InterPro" id="IPR002178">
    <property type="entry name" value="PTS_EIIA_type-2_dom"/>
</dbReference>
<dbReference type="InterPro" id="IPR016152">
    <property type="entry name" value="PTrfase/Anion_transptr"/>
</dbReference>
<reference evidence="7 8" key="1">
    <citation type="submission" date="2017-01" db="EMBL/GenBank/DDBJ databases">
        <title>Bacillus phylogenomics.</title>
        <authorList>
            <person name="Dunlap C."/>
        </authorList>
    </citation>
    <scope>NUCLEOTIDE SEQUENCE [LARGE SCALE GENOMIC DNA]</scope>
    <source>
        <strain evidence="7 8">NRRL B-41282</strain>
    </source>
</reference>
<dbReference type="SUPFAM" id="SSF55804">
    <property type="entry name" value="Phoshotransferase/anion transport protein"/>
    <property type="match status" value="1"/>
</dbReference>
<dbReference type="PROSITE" id="PS51094">
    <property type="entry name" value="PTS_EIIA_TYPE_2"/>
    <property type="match status" value="1"/>
</dbReference>
<evidence type="ECO:0000256" key="4">
    <source>
        <dbReference type="ARBA" id="ARBA00022679"/>
    </source>
</evidence>
<keyword evidence="4" id="KW-0808">Transferase</keyword>